<keyword evidence="2" id="KW-1185">Reference proteome</keyword>
<dbReference type="RefSeq" id="WP_119035783.1">
    <property type="nucleotide sequence ID" value="NZ_QXDC01000003.1"/>
</dbReference>
<dbReference type="Proteomes" id="UP000266568">
    <property type="component" value="Unassembled WGS sequence"/>
</dbReference>
<dbReference type="OrthoDB" id="7583078at2"/>
<proteinExistence type="predicted"/>
<name>A0A397P357_9SPHN</name>
<sequence>MQRDFGIDHIRAELTARIAAIDLKADRLTAGALASELDEVRRIAQTNGLLPAVTVAQVLESALAEGERGALIHGWLSILHDAIRCDRFDRPACDVYAAACSVRLAN</sequence>
<organism evidence="1 2">
    <name type="scientific">Hephaestia caeni</name>
    <dbReference type="NCBI Taxonomy" id="645617"/>
    <lineage>
        <taxon>Bacteria</taxon>
        <taxon>Pseudomonadati</taxon>
        <taxon>Pseudomonadota</taxon>
        <taxon>Alphaproteobacteria</taxon>
        <taxon>Sphingomonadales</taxon>
        <taxon>Sphingomonadaceae</taxon>
        <taxon>Hephaestia</taxon>
    </lineage>
</organism>
<comment type="caution">
    <text evidence="1">The sequence shown here is derived from an EMBL/GenBank/DDBJ whole genome shotgun (WGS) entry which is preliminary data.</text>
</comment>
<evidence type="ECO:0000313" key="1">
    <source>
        <dbReference type="EMBL" id="RIA44016.1"/>
    </source>
</evidence>
<protein>
    <submittedName>
        <fullName evidence="1">Uncharacterized protein</fullName>
    </submittedName>
</protein>
<accession>A0A397P357</accession>
<dbReference type="EMBL" id="QXDC01000003">
    <property type="protein sequence ID" value="RIA44016.1"/>
    <property type="molecule type" value="Genomic_DNA"/>
</dbReference>
<evidence type="ECO:0000313" key="2">
    <source>
        <dbReference type="Proteomes" id="UP000266568"/>
    </source>
</evidence>
<dbReference type="AlphaFoldDB" id="A0A397P357"/>
<gene>
    <name evidence="1" type="ORF">DFR49_2251</name>
</gene>
<reference evidence="1 2" key="1">
    <citation type="submission" date="2018-08" db="EMBL/GenBank/DDBJ databases">
        <title>Genomic Encyclopedia of Type Strains, Phase IV (KMG-IV): sequencing the most valuable type-strain genomes for metagenomic binning, comparative biology and taxonomic classification.</title>
        <authorList>
            <person name="Goeker M."/>
        </authorList>
    </citation>
    <scope>NUCLEOTIDE SEQUENCE [LARGE SCALE GENOMIC DNA]</scope>
    <source>
        <strain evidence="1 2">DSM 25527</strain>
    </source>
</reference>